<accession>A0ABT3F480</accession>
<dbReference type="Gene3D" id="3.40.50.1820">
    <property type="entry name" value="alpha/beta hydrolase"/>
    <property type="match status" value="1"/>
</dbReference>
<reference evidence="4" key="1">
    <citation type="submission" date="2022-07" db="EMBL/GenBank/DDBJ databases">
        <title>Pseudomonas agronomica sp. nov.: a novel bacterium with biotechnological application in the synthesis of biofertilizers from valorized agricultural residues.</title>
        <authorList>
            <person name="Robas M."/>
            <person name="Fernandez V.M."/>
            <person name="Luna L."/>
            <person name="Provanza A."/>
            <person name="Jimenez P.A."/>
        </authorList>
    </citation>
    <scope>NUCLEOTIDE SEQUENCE</scope>
    <source>
        <strain evidence="4">SAICEU22T</strain>
    </source>
</reference>
<evidence type="ECO:0000259" key="3">
    <source>
        <dbReference type="Pfam" id="PF14833"/>
    </source>
</evidence>
<keyword evidence="5" id="KW-1185">Reference proteome</keyword>
<proteinExistence type="predicted"/>
<protein>
    <submittedName>
        <fullName evidence="4">NAD(P)-binding domain-containing protein</fullName>
    </submittedName>
</protein>
<feature type="domain" description="6-phosphogluconate dehydrogenase NADP-binding" evidence="2">
    <location>
        <begin position="2"/>
        <end position="157"/>
    </location>
</feature>
<dbReference type="PANTHER" id="PTHR43580">
    <property type="entry name" value="OXIDOREDUCTASE GLYR1-RELATED"/>
    <property type="match status" value="1"/>
</dbReference>
<dbReference type="Proteomes" id="UP001061999">
    <property type="component" value="Unassembled WGS sequence"/>
</dbReference>
<organism evidence="4 5">
    <name type="scientific">Pseudomonas agronomica</name>
    <dbReference type="NCBI Taxonomy" id="2979328"/>
    <lineage>
        <taxon>Bacteria</taxon>
        <taxon>Pseudomonadati</taxon>
        <taxon>Pseudomonadota</taxon>
        <taxon>Gammaproteobacteria</taxon>
        <taxon>Pseudomonadales</taxon>
        <taxon>Pseudomonadaceae</taxon>
        <taxon>Pseudomonas</taxon>
    </lineage>
</organism>
<dbReference type="EMBL" id="JAOSHO010000014">
    <property type="protein sequence ID" value="MCW1243305.1"/>
    <property type="molecule type" value="Genomic_DNA"/>
</dbReference>
<dbReference type="Gene3D" id="3.40.50.720">
    <property type="entry name" value="NAD(P)-binding Rossmann-like Domain"/>
    <property type="match status" value="1"/>
</dbReference>
<feature type="domain" description="3-hydroxyisobutyrate dehydrogenase-like NAD-binding" evidence="3">
    <location>
        <begin position="166"/>
        <end position="275"/>
    </location>
</feature>
<evidence type="ECO:0000313" key="4">
    <source>
        <dbReference type="EMBL" id="MCW1243305.1"/>
    </source>
</evidence>
<gene>
    <name evidence="4" type="ORF">OC610_02715</name>
</gene>
<dbReference type="InterPro" id="IPR029058">
    <property type="entry name" value="AB_hydrolase_fold"/>
</dbReference>
<dbReference type="PANTHER" id="PTHR43580:SF2">
    <property type="entry name" value="CYTOKINE-LIKE NUCLEAR FACTOR N-PAC"/>
    <property type="match status" value="1"/>
</dbReference>
<evidence type="ECO:0000259" key="2">
    <source>
        <dbReference type="Pfam" id="PF03446"/>
    </source>
</evidence>
<dbReference type="InterPro" id="IPR029154">
    <property type="entry name" value="HIBADH-like_NADP-bd"/>
</dbReference>
<dbReference type="InterPro" id="IPR006115">
    <property type="entry name" value="6PGDH_NADP-bd"/>
</dbReference>
<keyword evidence="1" id="KW-0560">Oxidoreductase</keyword>
<dbReference type="SUPFAM" id="SSF53474">
    <property type="entry name" value="alpha/beta-Hydrolases"/>
    <property type="match status" value="1"/>
</dbReference>
<dbReference type="InterPro" id="IPR051265">
    <property type="entry name" value="HIBADH-related_NP60_sf"/>
</dbReference>
<comment type="caution">
    <text evidence="4">The sequence shown here is derived from an EMBL/GenBank/DDBJ whole genome shotgun (WGS) entry which is preliminary data.</text>
</comment>
<dbReference type="Pfam" id="PF14833">
    <property type="entry name" value="NAD_binding_11"/>
    <property type="match status" value="1"/>
</dbReference>
<dbReference type="SUPFAM" id="SSF51735">
    <property type="entry name" value="NAD(P)-binding Rossmann-fold domains"/>
    <property type="match status" value="1"/>
</dbReference>
<dbReference type="CDD" id="cd12809">
    <property type="entry name" value="Esterase_713_like-2"/>
    <property type="match status" value="1"/>
</dbReference>
<sequence>MKIGFIGVGSMARAIIPLLIRAGHHVSAWNRSHAAMMDLEGVSVLESPSSAFQQEVVINMLADDAAVREVLLSSAALENADRACVHIVMSTLSPSIMVELQGIHDAIGIELIAAPVFGVPAVAANGELNILAAGSQVAVSRVQPLFDLLGKKTWYLGDQPELACIAKIAGNMMITQAIQSLGEATELVQRHGLSPSMFLNLMTQTLFTGPGYQRYGQNIVHRRFEPGFKLSLGLKDINLAIDAARLKRLELPAADAVRSKMTSAVARGDGHKDWSVFATQIVTQSTDHAQQPWRSAPIKRTRRGNFWVTGARVTQNGKSFQKGPMYVAWESPEHITQPYPVVLVHGGTLQGTEWLDTPDGRPGWAQRFVEAGFVVFRVDRPGHGRSPYHPDIMGPMGPAFSYERAREVYFPEGGGETQWPFELDDEAAFDAFIAAYGPMPADLGTSQNLDADRLAELLDRIGKAIIVTHSASGPSGWLVADRRPDLIAGIVAVEPMGPVFGHTPGIGSLEWGLTAAPLTFDPPRKTAEQVRTAEPSTLKIPGLQGVPVALVTGETSAFAAYASTIVPFLRNAGANIHHLDLPALGIHGNGHGLIYERNSDSAFKVVTQWLEKSLSMPDPA</sequence>
<dbReference type="SUPFAM" id="SSF48179">
    <property type="entry name" value="6-phosphogluconate dehydrogenase C-terminal domain-like"/>
    <property type="match status" value="1"/>
</dbReference>
<dbReference type="Gene3D" id="1.10.1040.10">
    <property type="entry name" value="N-(1-d-carboxylethyl)-l-norvaline Dehydrogenase, domain 2"/>
    <property type="match status" value="1"/>
</dbReference>
<dbReference type="Pfam" id="PF03446">
    <property type="entry name" value="NAD_binding_2"/>
    <property type="match status" value="1"/>
</dbReference>
<dbReference type="RefSeq" id="WP_236010356.1">
    <property type="nucleotide sequence ID" value="NZ_JAOSHO010000014.1"/>
</dbReference>
<evidence type="ECO:0000313" key="5">
    <source>
        <dbReference type="Proteomes" id="UP001061999"/>
    </source>
</evidence>
<dbReference type="InterPro" id="IPR036291">
    <property type="entry name" value="NAD(P)-bd_dom_sf"/>
</dbReference>
<dbReference type="InterPro" id="IPR013328">
    <property type="entry name" value="6PGD_dom2"/>
</dbReference>
<dbReference type="InterPro" id="IPR008927">
    <property type="entry name" value="6-PGluconate_DH-like_C_sf"/>
</dbReference>
<evidence type="ECO:0000256" key="1">
    <source>
        <dbReference type="ARBA" id="ARBA00023002"/>
    </source>
</evidence>
<name>A0ABT3F480_9PSED</name>